<evidence type="ECO:0000313" key="2">
    <source>
        <dbReference type="Ensembl" id="ENSSTUP00000094878.1"/>
    </source>
</evidence>
<dbReference type="Proteomes" id="UP000472277">
    <property type="component" value="Chromosome 3"/>
</dbReference>
<keyword evidence="3" id="KW-1185">Reference proteome</keyword>
<evidence type="ECO:0008006" key="4">
    <source>
        <dbReference type="Google" id="ProtNLM"/>
    </source>
</evidence>
<proteinExistence type="predicted"/>
<dbReference type="Ensembl" id="ENSSTUT00000101741.1">
    <property type="protein sequence ID" value="ENSSTUP00000094878.1"/>
    <property type="gene ID" value="ENSSTUG00000042528.1"/>
</dbReference>
<evidence type="ECO:0000313" key="3">
    <source>
        <dbReference type="Proteomes" id="UP000472277"/>
    </source>
</evidence>
<organism evidence="2 3">
    <name type="scientific">Salmo trutta</name>
    <name type="common">Brown trout</name>
    <dbReference type="NCBI Taxonomy" id="8032"/>
    <lineage>
        <taxon>Eukaryota</taxon>
        <taxon>Metazoa</taxon>
        <taxon>Chordata</taxon>
        <taxon>Craniata</taxon>
        <taxon>Vertebrata</taxon>
        <taxon>Euteleostomi</taxon>
        <taxon>Actinopterygii</taxon>
        <taxon>Neopterygii</taxon>
        <taxon>Teleostei</taxon>
        <taxon>Protacanthopterygii</taxon>
        <taxon>Salmoniformes</taxon>
        <taxon>Salmonidae</taxon>
        <taxon>Salmoninae</taxon>
        <taxon>Salmo</taxon>
    </lineage>
</organism>
<name>A0A674DGQ6_SALTR</name>
<accession>A0A674DGQ6</accession>
<dbReference type="GeneTree" id="ENSGT00990000207836"/>
<dbReference type="AlphaFoldDB" id="A0A674DGQ6"/>
<dbReference type="InParanoid" id="A0A674DGQ6"/>
<evidence type="ECO:0000256" key="1">
    <source>
        <dbReference type="SAM" id="SignalP"/>
    </source>
</evidence>
<dbReference type="OMA" id="KCSPRAN"/>
<feature type="chain" id="PRO_5025529173" description="Interleukin-4" evidence="1">
    <location>
        <begin position="21"/>
        <end position="135"/>
    </location>
</feature>
<feature type="signal peptide" evidence="1">
    <location>
        <begin position="1"/>
        <end position="20"/>
    </location>
</feature>
<reference evidence="2" key="2">
    <citation type="submission" date="2025-09" db="UniProtKB">
        <authorList>
            <consortium name="Ensembl"/>
        </authorList>
    </citation>
    <scope>IDENTIFICATION</scope>
</reference>
<reference evidence="2" key="1">
    <citation type="submission" date="2025-08" db="UniProtKB">
        <authorList>
            <consortium name="Ensembl"/>
        </authorList>
    </citation>
    <scope>IDENTIFICATION</scope>
</reference>
<protein>
    <recommendedName>
        <fullName evidence="4">Interleukin-4</fullName>
    </recommendedName>
</protein>
<keyword evidence="1" id="KW-0732">Signal</keyword>
<sequence>MENIFRSAFLMLFLSVGLQGHPANNLERIKIGIQHLQNNIKCSPRANSYVSFSRLQKSIAGALACSIQQLNHLDNANLQHHINKTLKVLQATFVDDIRTDSSECSREKPLFKKSCKEFLENMISLGQALSVKSSK</sequence>